<comment type="caution">
    <text evidence="1">The sequence shown here is derived from an EMBL/GenBank/DDBJ whole genome shotgun (WGS) entry which is preliminary data.</text>
</comment>
<reference evidence="1" key="2">
    <citation type="journal article" date="2021" name="Microbiome">
        <title>Successional dynamics and alternative stable states in a saline activated sludge microbial community over 9 years.</title>
        <authorList>
            <person name="Wang Y."/>
            <person name="Ye J."/>
            <person name="Ju F."/>
            <person name="Liu L."/>
            <person name="Boyd J.A."/>
            <person name="Deng Y."/>
            <person name="Parks D.H."/>
            <person name="Jiang X."/>
            <person name="Yin X."/>
            <person name="Woodcroft B.J."/>
            <person name="Tyson G.W."/>
            <person name="Hugenholtz P."/>
            <person name="Polz M.F."/>
            <person name="Zhang T."/>
        </authorList>
    </citation>
    <scope>NUCLEOTIDE SEQUENCE</scope>
    <source>
        <strain evidence="1">HKST-UBA11</strain>
    </source>
</reference>
<dbReference type="GO" id="GO:0016740">
    <property type="term" value="F:transferase activity"/>
    <property type="evidence" value="ECO:0007669"/>
    <property type="project" value="UniProtKB-KW"/>
</dbReference>
<proteinExistence type="predicted"/>
<protein>
    <submittedName>
        <fullName evidence="1">Nucleotidyl transferase AbiEii/AbiGii toxin family protein</fullName>
    </submittedName>
</protein>
<reference evidence="1" key="1">
    <citation type="submission" date="2020-04" db="EMBL/GenBank/DDBJ databases">
        <authorList>
            <person name="Zhang T."/>
        </authorList>
    </citation>
    <scope>NUCLEOTIDE SEQUENCE</scope>
    <source>
        <strain evidence="1">HKST-UBA11</strain>
    </source>
</reference>
<keyword evidence="1" id="KW-0808">Transferase</keyword>
<accession>A0A955RLC0</accession>
<sequence length="211" mass="24719">MQIPHPEVVTEQTLRLFKRISQIQAYSDFYLAGGTALSLQLGHRKSIDLDFFSQKDFDPRILEYLPYPYKTLAKYPNSIDIFTENTKVFFFYYGFAHYKELLEFGDMRMLHPLDIGLTKLLALQTRSTKKDIIDLYFIDKEVIPLEDLLELFEHHYSHDSFNSYDSLTTIIDSKELEQHPLPDMLIACDWDDAYGLVSEKIAQHIHNLVSN</sequence>
<dbReference type="AlphaFoldDB" id="A0A955RLC0"/>
<name>A0A955RLC0_9BACT</name>
<dbReference type="EMBL" id="JAGQLH010000096">
    <property type="protein sequence ID" value="MCA9386202.1"/>
    <property type="molecule type" value="Genomic_DNA"/>
</dbReference>
<dbReference type="InterPro" id="IPR014942">
    <property type="entry name" value="AbiEii"/>
</dbReference>
<dbReference type="Proteomes" id="UP000754563">
    <property type="component" value="Unassembled WGS sequence"/>
</dbReference>
<organism evidence="1 2">
    <name type="scientific">Candidatus Dojkabacteria bacterium</name>
    <dbReference type="NCBI Taxonomy" id="2099670"/>
    <lineage>
        <taxon>Bacteria</taxon>
        <taxon>Candidatus Dojkabacteria</taxon>
    </lineage>
</organism>
<gene>
    <name evidence="1" type="ORF">KC717_06160</name>
</gene>
<evidence type="ECO:0000313" key="1">
    <source>
        <dbReference type="EMBL" id="MCA9386202.1"/>
    </source>
</evidence>
<dbReference type="Pfam" id="PF08843">
    <property type="entry name" value="AbiEii"/>
    <property type="match status" value="2"/>
</dbReference>
<evidence type="ECO:0000313" key="2">
    <source>
        <dbReference type="Proteomes" id="UP000754563"/>
    </source>
</evidence>